<dbReference type="AlphaFoldDB" id="B9KAZ5"/>
<dbReference type="eggNOG" id="ENOG502ZASC">
    <property type="taxonomic scope" value="Bacteria"/>
</dbReference>
<dbReference type="KEGG" id="tna:CTN_0015"/>
<evidence type="ECO:0000313" key="2">
    <source>
        <dbReference type="Proteomes" id="UP000000445"/>
    </source>
</evidence>
<dbReference type="Gene3D" id="2.40.160.130">
    <property type="entry name" value="Capsule assembly protein Wzi"/>
    <property type="match status" value="1"/>
</dbReference>
<gene>
    <name evidence="1" type="ordered locus">CTN_0015</name>
</gene>
<accession>B9KAZ5</accession>
<name>B9KAZ5_THENN</name>
<protein>
    <submittedName>
        <fullName evidence="1">Uncharacterized protein</fullName>
    </submittedName>
</protein>
<reference evidence="1 2" key="1">
    <citation type="journal article" date="2009" name="Biosci. Biotechnol. Biochem.">
        <title>WeGAS: a web-based microbial genome annotation system.</title>
        <authorList>
            <person name="Lee D."/>
            <person name="Seo H."/>
            <person name="Park C."/>
            <person name="Park K."/>
        </authorList>
    </citation>
    <scope>NUCLEOTIDE SEQUENCE [LARGE SCALE GENOMIC DNA]</scope>
    <source>
        <strain evidence="2">ATCC 49049 / DSM 4359 / NBRC 107923 / NS-E</strain>
    </source>
</reference>
<dbReference type="PROSITE" id="PS51257">
    <property type="entry name" value="PROKAR_LIPOPROTEIN"/>
    <property type="match status" value="1"/>
</dbReference>
<organism evidence="1 2">
    <name type="scientific">Thermotoga neapolitana (strain ATCC 49049 / DSM 4359 / NBRC 107923 / NS-E)</name>
    <dbReference type="NCBI Taxonomy" id="309803"/>
    <lineage>
        <taxon>Bacteria</taxon>
        <taxon>Thermotogati</taxon>
        <taxon>Thermotogota</taxon>
        <taxon>Thermotogae</taxon>
        <taxon>Thermotogales</taxon>
        <taxon>Thermotogaceae</taxon>
        <taxon>Thermotoga</taxon>
    </lineage>
</organism>
<dbReference type="STRING" id="309803.CTN_0015"/>
<keyword evidence="2" id="KW-1185">Reference proteome</keyword>
<dbReference type="InterPro" id="IPR038636">
    <property type="entry name" value="Wzi_sf"/>
</dbReference>
<dbReference type="EMBL" id="CP000916">
    <property type="protein sequence ID" value="ACM22191.1"/>
    <property type="molecule type" value="Genomic_DNA"/>
</dbReference>
<proteinExistence type="predicted"/>
<sequence length="482" mass="54347">MKLSRSAGEKMRWPVFLFVMLSCVLFSEPLVTQMSPQFVYESLESKEALPGVLPVPSGEKGNGISFRVSPFFYSGNFEGKTKTGWFVLSDPPWENFYLYENTPPLFSVILEGNVGDLSFYTEIPFNNNYNYFYKESLNNIPPLWKEIASPDSNFPYTAYGVYDGDSFYAVIGRSKIRWGSSEFPVAISDVSPYFNHFTFSTKGKIQYTFHLVSINPVLTEDEWEKQSTFVPVNADPLSPYTEKVKTLAAHRLDFHIRENLRLGVGELTMIGGKYPDLFAVSPFSIWHNNYNEGYTNSMASFDFSWVPKKGFEVHGEFVLDDLVGTTEDESKPTAYAFNVGVRRALSTGSLKGVLGVEYALATKFVYNTFLPYLKFNNRIVYLTNLPSSRTIVDYPVGFAFGPDAKLLNVSFDLFKENVSLETDFFYLVKGPNTLYTEYPTAEEGETKTIFGASLRGKIGHVSFSLLFSGSEFLAGLGIEFGF</sequence>
<evidence type="ECO:0000313" key="1">
    <source>
        <dbReference type="EMBL" id="ACM22191.1"/>
    </source>
</evidence>
<dbReference type="HOGENOM" id="CLU_574827_0_0_0"/>
<dbReference type="Proteomes" id="UP000000445">
    <property type="component" value="Chromosome"/>
</dbReference>